<keyword evidence="4" id="KW-1185">Reference proteome</keyword>
<dbReference type="EMBL" id="NQVE01000217">
    <property type="protein sequence ID" value="RAL37197.1"/>
    <property type="molecule type" value="Genomic_DNA"/>
</dbReference>
<evidence type="ECO:0000313" key="3">
    <source>
        <dbReference type="EMBL" id="RAL37197.1"/>
    </source>
</evidence>
<dbReference type="AlphaFoldDB" id="A0A328CV67"/>
<dbReference type="Proteomes" id="UP000249390">
    <property type="component" value="Unassembled WGS sequence"/>
</dbReference>
<feature type="transmembrane region" description="Helical" evidence="2">
    <location>
        <begin position="107"/>
        <end position="127"/>
    </location>
</feature>
<feature type="region of interest" description="Disordered" evidence="1">
    <location>
        <begin position="1"/>
        <end position="63"/>
    </location>
</feature>
<keyword evidence="2" id="KW-0812">Transmembrane</keyword>
<name>A0A328CV67_9ASTE</name>
<protein>
    <recommendedName>
        <fullName evidence="5">Late embryogenesis abundant protein LEA-2 subgroup domain-containing protein</fullName>
    </recommendedName>
</protein>
<keyword evidence="2" id="KW-1133">Transmembrane helix</keyword>
<evidence type="ECO:0000313" key="4">
    <source>
        <dbReference type="Proteomes" id="UP000249390"/>
    </source>
</evidence>
<proteinExistence type="predicted"/>
<keyword evidence="2" id="KW-0472">Membrane</keyword>
<dbReference type="InterPro" id="IPR055301">
    <property type="entry name" value="Lea14-like_2"/>
</dbReference>
<evidence type="ECO:0000256" key="1">
    <source>
        <dbReference type="SAM" id="MobiDB-lite"/>
    </source>
</evidence>
<evidence type="ECO:0008006" key="5">
    <source>
        <dbReference type="Google" id="ProtNLM"/>
    </source>
</evidence>
<evidence type="ECO:0000256" key="2">
    <source>
        <dbReference type="SAM" id="Phobius"/>
    </source>
</evidence>
<sequence>MMMMKKYDSSDSGSATASPKRLPPPLQQYYVQSPSSRHDSAQVTPACPSPLQSPSYSSSCVDSSAASTRASGNWRRRSGKWWRECKVIEEEVDEEEEGVRGFCSKGLIVVMVLGLVFALSCLLIWSASQPYKPSIIVKGLRVHNLYKGEGSDHTGVPTRLLTINGSVSMATYNPSPFFGIHLAATPINLIYSQIIVAAGEMKEYYQARKSYREWALVLEGENVPLYGTGDSLAGLDNNGGIPLELDLVMRSKGYLVGKLVKTKQQRHVSCSLTIKLSSGRSTTSKYVNLNDSCTYT</sequence>
<accession>A0A328CV67</accession>
<reference evidence="3 4" key="1">
    <citation type="submission" date="2018-06" db="EMBL/GenBank/DDBJ databases">
        <title>The Genome of Cuscuta australis (Dodder) Provides Insight into the Evolution of Plant Parasitism.</title>
        <authorList>
            <person name="Liu H."/>
        </authorList>
    </citation>
    <scope>NUCLEOTIDE SEQUENCE [LARGE SCALE GENOMIC DNA]</scope>
    <source>
        <strain evidence="4">cv. Yunnan</strain>
        <tissue evidence="3">Vines</tissue>
    </source>
</reference>
<feature type="compositionally biased region" description="Low complexity" evidence="1">
    <location>
        <begin position="49"/>
        <end position="63"/>
    </location>
</feature>
<dbReference type="PANTHER" id="PTHR31852">
    <property type="entry name" value="LATE EMBRYOGENESIS ABUNDANT (LEA) HYDROXYPROLINE-RICH GLYCOPROTEIN FAMILY"/>
    <property type="match status" value="1"/>
</dbReference>
<gene>
    <name evidence="3" type="ORF">DM860_004119</name>
</gene>
<organism evidence="3 4">
    <name type="scientific">Cuscuta australis</name>
    <dbReference type="NCBI Taxonomy" id="267555"/>
    <lineage>
        <taxon>Eukaryota</taxon>
        <taxon>Viridiplantae</taxon>
        <taxon>Streptophyta</taxon>
        <taxon>Embryophyta</taxon>
        <taxon>Tracheophyta</taxon>
        <taxon>Spermatophyta</taxon>
        <taxon>Magnoliopsida</taxon>
        <taxon>eudicotyledons</taxon>
        <taxon>Gunneridae</taxon>
        <taxon>Pentapetalae</taxon>
        <taxon>asterids</taxon>
        <taxon>lamiids</taxon>
        <taxon>Solanales</taxon>
        <taxon>Convolvulaceae</taxon>
        <taxon>Cuscuteae</taxon>
        <taxon>Cuscuta</taxon>
        <taxon>Cuscuta subgen. Grammica</taxon>
        <taxon>Cuscuta sect. Cleistogrammica</taxon>
    </lineage>
</organism>
<comment type="caution">
    <text evidence="3">The sequence shown here is derived from an EMBL/GenBank/DDBJ whole genome shotgun (WGS) entry which is preliminary data.</text>
</comment>